<keyword evidence="3" id="KW-1185">Reference proteome</keyword>
<dbReference type="Proteomes" id="UP000499080">
    <property type="component" value="Unassembled WGS sequence"/>
</dbReference>
<reference evidence="2 3" key="1">
    <citation type="journal article" date="2019" name="Sci. Rep.">
        <title>Orb-weaving spider Araneus ventricosus genome elucidates the spidroin gene catalogue.</title>
        <authorList>
            <person name="Kono N."/>
            <person name="Nakamura H."/>
            <person name="Ohtoshi R."/>
            <person name="Moran D.A.P."/>
            <person name="Shinohara A."/>
            <person name="Yoshida Y."/>
            <person name="Fujiwara M."/>
            <person name="Mori M."/>
            <person name="Tomita M."/>
            <person name="Arakawa K."/>
        </authorList>
    </citation>
    <scope>NUCLEOTIDE SEQUENCE [LARGE SCALE GENOMIC DNA]</scope>
</reference>
<evidence type="ECO:0000313" key="2">
    <source>
        <dbReference type="EMBL" id="GBN43247.1"/>
    </source>
</evidence>
<accession>A0A4Y2NYX4</accession>
<evidence type="ECO:0000256" key="1">
    <source>
        <dbReference type="SAM" id="MobiDB-lite"/>
    </source>
</evidence>
<protein>
    <submittedName>
        <fullName evidence="2">Uncharacterized protein</fullName>
    </submittedName>
</protein>
<feature type="region of interest" description="Disordered" evidence="1">
    <location>
        <begin position="1"/>
        <end position="21"/>
    </location>
</feature>
<proteinExistence type="predicted"/>
<dbReference type="AlphaFoldDB" id="A0A4Y2NYX4"/>
<gene>
    <name evidence="2" type="ORF">AVEN_118161_1</name>
</gene>
<dbReference type="EMBL" id="BGPR01009942">
    <property type="protein sequence ID" value="GBN43247.1"/>
    <property type="molecule type" value="Genomic_DNA"/>
</dbReference>
<sequence length="98" mass="10683">MGSSGLVVRSRLQGRKVPGSKPNSIKALPIMGPVAHQIKHSSQTPFWLVWCRSLERGVTSQVLSLPSNHSLELGVHPKIALVLLQKQDVNITKLTNAI</sequence>
<organism evidence="2 3">
    <name type="scientific">Araneus ventricosus</name>
    <name type="common">Orbweaver spider</name>
    <name type="synonym">Epeira ventricosa</name>
    <dbReference type="NCBI Taxonomy" id="182803"/>
    <lineage>
        <taxon>Eukaryota</taxon>
        <taxon>Metazoa</taxon>
        <taxon>Ecdysozoa</taxon>
        <taxon>Arthropoda</taxon>
        <taxon>Chelicerata</taxon>
        <taxon>Arachnida</taxon>
        <taxon>Araneae</taxon>
        <taxon>Araneomorphae</taxon>
        <taxon>Entelegynae</taxon>
        <taxon>Araneoidea</taxon>
        <taxon>Araneidae</taxon>
        <taxon>Araneus</taxon>
    </lineage>
</organism>
<evidence type="ECO:0000313" key="3">
    <source>
        <dbReference type="Proteomes" id="UP000499080"/>
    </source>
</evidence>
<name>A0A4Y2NYX4_ARAVE</name>
<comment type="caution">
    <text evidence="2">The sequence shown here is derived from an EMBL/GenBank/DDBJ whole genome shotgun (WGS) entry which is preliminary data.</text>
</comment>